<keyword evidence="2 4" id="KW-0378">Hydrolase</keyword>
<dbReference type="Proteomes" id="UP000199417">
    <property type="component" value="Unassembled WGS sequence"/>
</dbReference>
<dbReference type="SMART" id="SM01217">
    <property type="entry name" value="Fn3_like"/>
    <property type="match status" value="1"/>
</dbReference>
<dbReference type="Pfam" id="PF00933">
    <property type="entry name" value="Glyco_hydro_3"/>
    <property type="match status" value="1"/>
</dbReference>
<evidence type="ECO:0000259" key="5">
    <source>
        <dbReference type="PROSITE" id="PS51820"/>
    </source>
</evidence>
<dbReference type="PROSITE" id="PS00775">
    <property type="entry name" value="GLYCOSYL_HYDROL_F3"/>
    <property type="match status" value="1"/>
</dbReference>
<dbReference type="PANTHER" id="PTHR42715">
    <property type="entry name" value="BETA-GLUCOSIDASE"/>
    <property type="match status" value="1"/>
</dbReference>
<dbReference type="AlphaFoldDB" id="A0A1G6STT6"/>
<keyword evidence="3" id="KW-0119">Carbohydrate metabolism</keyword>
<dbReference type="InterPro" id="IPR036881">
    <property type="entry name" value="Glyco_hydro_3_C_sf"/>
</dbReference>
<keyword evidence="4" id="KW-0326">Glycosidase</keyword>
<dbReference type="GO" id="GO:0004553">
    <property type="term" value="F:hydrolase activity, hydrolyzing O-glycosyl compounds"/>
    <property type="evidence" value="ECO:0007669"/>
    <property type="project" value="InterPro"/>
</dbReference>
<dbReference type="InterPro" id="IPR036962">
    <property type="entry name" value="Glyco_hydro_3_N_sf"/>
</dbReference>
<dbReference type="SUPFAM" id="SSF51445">
    <property type="entry name" value="(Trans)glycosidases"/>
    <property type="match status" value="1"/>
</dbReference>
<dbReference type="InterPro" id="IPR050288">
    <property type="entry name" value="Cellulose_deg_GH3"/>
</dbReference>
<evidence type="ECO:0000256" key="1">
    <source>
        <dbReference type="ARBA" id="ARBA00005336"/>
    </source>
</evidence>
<dbReference type="SUPFAM" id="SSF52279">
    <property type="entry name" value="Beta-D-glucan exohydrolase, C-terminal domain"/>
    <property type="match status" value="1"/>
</dbReference>
<dbReference type="EMBL" id="FNAB01000003">
    <property type="protein sequence ID" value="SDD20101.1"/>
    <property type="molecule type" value="Genomic_DNA"/>
</dbReference>
<dbReference type="Gene3D" id="2.60.40.10">
    <property type="entry name" value="Immunoglobulins"/>
    <property type="match status" value="1"/>
</dbReference>
<evidence type="ECO:0000313" key="6">
    <source>
        <dbReference type="EMBL" id="SDD20101.1"/>
    </source>
</evidence>
<feature type="domain" description="PA14" evidence="5">
    <location>
        <begin position="398"/>
        <end position="550"/>
    </location>
</feature>
<dbReference type="InterPro" id="IPR013783">
    <property type="entry name" value="Ig-like_fold"/>
</dbReference>
<accession>A0A1G6STT6</accession>
<dbReference type="RefSeq" id="WP_072843283.1">
    <property type="nucleotide sequence ID" value="NZ_FNAB01000003.1"/>
</dbReference>
<dbReference type="GO" id="GO:0005975">
    <property type="term" value="P:carbohydrate metabolic process"/>
    <property type="evidence" value="ECO:0007669"/>
    <property type="project" value="InterPro"/>
</dbReference>
<dbReference type="InterPro" id="IPR017853">
    <property type="entry name" value="GH"/>
</dbReference>
<dbReference type="PROSITE" id="PS51820">
    <property type="entry name" value="PA14"/>
    <property type="match status" value="1"/>
</dbReference>
<dbReference type="STRING" id="168276.SAMN05444580_103263"/>
<dbReference type="InterPro" id="IPR019800">
    <property type="entry name" value="Glyco_hydro_3_AS"/>
</dbReference>
<comment type="similarity">
    <text evidence="1 4">Belongs to the glycosyl hydrolase 3 family.</text>
</comment>
<protein>
    <submittedName>
        <fullName evidence="6">Beta-glucosidase</fullName>
    </submittedName>
</protein>
<dbReference type="PANTHER" id="PTHR42715:SF10">
    <property type="entry name" value="BETA-GLUCOSIDASE"/>
    <property type="match status" value="1"/>
</dbReference>
<dbReference type="SUPFAM" id="SSF56988">
    <property type="entry name" value="Anthrax protective antigen"/>
    <property type="match status" value="1"/>
</dbReference>
<proteinExistence type="inferred from homology"/>
<reference evidence="6 7" key="1">
    <citation type="submission" date="2016-10" db="EMBL/GenBank/DDBJ databases">
        <authorList>
            <person name="de Groot N.N."/>
        </authorList>
    </citation>
    <scope>NUCLEOTIDE SEQUENCE [LARGE SCALE GENOMIC DNA]</scope>
    <source>
        <strain evidence="6 7">JCM 11308</strain>
    </source>
</reference>
<keyword evidence="7" id="KW-1185">Reference proteome</keyword>
<dbReference type="InterPro" id="IPR026891">
    <property type="entry name" value="Fn3-like"/>
</dbReference>
<evidence type="ECO:0000256" key="3">
    <source>
        <dbReference type="ARBA" id="ARBA00023277"/>
    </source>
</evidence>
<dbReference type="Gene3D" id="3.40.50.1700">
    <property type="entry name" value="Glycoside hydrolase family 3 C-terminal domain"/>
    <property type="match status" value="1"/>
</dbReference>
<gene>
    <name evidence="6" type="ORF">SAMN05444580_103263</name>
</gene>
<dbReference type="Pfam" id="PF07691">
    <property type="entry name" value="PA14"/>
    <property type="match status" value="1"/>
</dbReference>
<dbReference type="Pfam" id="PF14310">
    <property type="entry name" value="Fn3-like"/>
    <property type="match status" value="1"/>
</dbReference>
<sequence length="813" mass="86133">MEDEAIREAVESALAKLDLDAKARLLQGQDIWTLPPLPEIGLGSVVMSDGPVGVRGASWGPEDPSVLLPSPTAMAASWDPELIARAGTLLAQEARRKGVHLLLAPTVNMHRTPVGGRHFEAYSEDPLLTGAIGSGFVRGVQSGGVGATVKHFVANDAETDRMFVDNIVSPEALREIYLAPFEAIVRDAGPWAIMSAYNSVNGTTMSEHAELLRGVLRDEWGFDGIVVSDWMGTRSTVGAILGGLDVAMPGPVSVYGELLVKAVQDGEVDEAVVDEAVRHVLLLAARVGLLEGAPAAVSELPAKVDGREIAREVARRSFVLARNAEVDGAAVLPIAPAETTVALIGLAAREARVLGGGSAMVFPETVVSPLDGLTAALPEGTLSYNVGTVLSEEMGVADRGFDLRARCLTADGSLQRELPLADGNIMWMGDLPEGIDYPSLQTIEILGTFTPELSGPHRFGTKGIGQFTLSVDGETVFEGEQALESFDPFEMFFGSPKDRAVVELEAGRPVEVSLRYDPMKMEGAPIAVVSFALGHLEPQRDPEELMAEAEAAAAQADVAVVVVATTDKVESEGFDRTTLALPGRQDELVARVVAANPRTVVVVNSGAPVEMPWRDDVAAVLLSWFPGQEAGSALAEVLTGAAEPGGRLPTTWPATLADCPVTEVTPTDGKLAYTEDLFIGYRAWDRSGVAPAYSFGHGLGYTTWEYEDVEWDGETVTVRVRNTGSRPGREVVQVYLAPVDGDPSRPVRALVGFAGVEAAAGETVTATVTLPQRAFEAWDETSRKWAYRPGAYDLMVGGSSADCPLALPIEAAV</sequence>
<dbReference type="Pfam" id="PF01915">
    <property type="entry name" value="Glyco_hydro_3_C"/>
    <property type="match status" value="1"/>
</dbReference>
<dbReference type="InterPro" id="IPR011658">
    <property type="entry name" value="PA14_dom"/>
</dbReference>
<dbReference type="InterPro" id="IPR037524">
    <property type="entry name" value="PA14/GLEYA"/>
</dbReference>
<name>A0A1G6STT6_9NOCA</name>
<dbReference type="InterPro" id="IPR002772">
    <property type="entry name" value="Glyco_hydro_3_C"/>
</dbReference>
<evidence type="ECO:0000256" key="2">
    <source>
        <dbReference type="ARBA" id="ARBA00022801"/>
    </source>
</evidence>
<dbReference type="Gene3D" id="3.20.20.300">
    <property type="entry name" value="Glycoside hydrolase, family 3, N-terminal domain"/>
    <property type="match status" value="1"/>
</dbReference>
<evidence type="ECO:0000256" key="4">
    <source>
        <dbReference type="RuleBase" id="RU361161"/>
    </source>
</evidence>
<dbReference type="PRINTS" id="PR00133">
    <property type="entry name" value="GLHYDRLASE3"/>
</dbReference>
<evidence type="ECO:0000313" key="7">
    <source>
        <dbReference type="Proteomes" id="UP000199417"/>
    </source>
</evidence>
<organism evidence="6 7">
    <name type="scientific">Rhodococcus tukisamuensis</name>
    <dbReference type="NCBI Taxonomy" id="168276"/>
    <lineage>
        <taxon>Bacteria</taxon>
        <taxon>Bacillati</taxon>
        <taxon>Actinomycetota</taxon>
        <taxon>Actinomycetes</taxon>
        <taxon>Mycobacteriales</taxon>
        <taxon>Nocardiaceae</taxon>
        <taxon>Rhodococcus</taxon>
    </lineage>
</organism>
<dbReference type="InterPro" id="IPR001764">
    <property type="entry name" value="Glyco_hydro_3_N"/>
</dbReference>
<dbReference type="Gene3D" id="2.60.120.260">
    <property type="entry name" value="Galactose-binding domain-like"/>
    <property type="match status" value="1"/>
</dbReference>